<dbReference type="InterPro" id="IPR046112">
    <property type="entry name" value="DUF6049"/>
</dbReference>
<organism evidence="2 3">
    <name type="scientific">Propioniciclava flava</name>
    <dbReference type="NCBI Taxonomy" id="2072026"/>
    <lineage>
        <taxon>Bacteria</taxon>
        <taxon>Bacillati</taxon>
        <taxon>Actinomycetota</taxon>
        <taxon>Actinomycetes</taxon>
        <taxon>Propionibacteriales</taxon>
        <taxon>Propionibacteriaceae</taxon>
        <taxon>Propioniciclava</taxon>
    </lineage>
</organism>
<accession>A0A4Q2EHX6</accession>
<dbReference type="AlphaFoldDB" id="A0A4Q2EHX6"/>
<dbReference type="RefSeq" id="WP_129459370.1">
    <property type="nucleotide sequence ID" value="NZ_PPCV01000008.1"/>
</dbReference>
<dbReference type="OrthoDB" id="5185072at2"/>
<comment type="caution">
    <text evidence="2">The sequence shown here is derived from an EMBL/GenBank/DDBJ whole genome shotgun (WGS) entry which is preliminary data.</text>
</comment>
<proteinExistence type="predicted"/>
<keyword evidence="1" id="KW-1133">Transmembrane helix</keyword>
<gene>
    <name evidence="2" type="ORF">C1706_11435</name>
</gene>
<evidence type="ECO:0000313" key="2">
    <source>
        <dbReference type="EMBL" id="RXW31485.1"/>
    </source>
</evidence>
<dbReference type="PROSITE" id="PS51318">
    <property type="entry name" value="TAT"/>
    <property type="match status" value="1"/>
</dbReference>
<protein>
    <submittedName>
        <fullName evidence="2">Uncharacterized protein</fullName>
    </submittedName>
</protein>
<dbReference type="InterPro" id="IPR006311">
    <property type="entry name" value="TAT_signal"/>
</dbReference>
<feature type="transmembrane region" description="Helical" evidence="1">
    <location>
        <begin position="605"/>
        <end position="624"/>
    </location>
</feature>
<sequence length="639" mass="66589">MTANRPGPPRRRFFGALMGLVLVVATVILGPTAQAADPLATVSLTQAELIDGKLRLAGNLTNTGTVSLRSLSVQLWRSRAPLASRDAVTKALTEKTTTDGQLSRVPSATLALTTGNATLDPGQSSTFAVEATPAELGLAPAASYWVGVDVTARLVNEPALRTLATPRTLATVPSGTIPIASVVELSSRPHQIKQNLFPDESLAEELSTGRLHTLLTAALTRATDWYIDPSLLVEVRDMADGYRVGPDRVEGTGAAAAQAWLDQFATLDPARGISGLFGTPDLSSADASPFPELQADAVTAGNDVDARASDSGLLLVSPDETTLRDVAGLGRTVFALGIRPPQTVNATSGVTVAEVDQPTLAPSALLPDTPLNRRNTLAAVAQATGGQIRWIRTEADLGADVDPPRAFPRAPVSSVLSAAPGAWTPSNQARTGVVTPDVRATLTRLGQELRAYGAMSPTSKIGDIADAQVARGASLWWSDDAARQEAWFAAIEERIASTGGAPVSLDAIPRFSMTGATSDFPVTVTNHLTDPATVRVVVSTDNPQRIRFAEPDPVTVNPGASNTVTLAASASGAGVVTARVHLESLTGEQLTPDTTITVDTSDVGTIGWVLVIVSGVVLVLTTALRIRQVRARQKALSDG</sequence>
<keyword evidence="3" id="KW-1185">Reference proteome</keyword>
<keyword evidence="1" id="KW-0472">Membrane</keyword>
<dbReference type="Proteomes" id="UP000290624">
    <property type="component" value="Unassembled WGS sequence"/>
</dbReference>
<evidence type="ECO:0000256" key="1">
    <source>
        <dbReference type="SAM" id="Phobius"/>
    </source>
</evidence>
<name>A0A4Q2EHX6_9ACTN</name>
<reference evidence="2 3" key="1">
    <citation type="submission" date="2018-01" db="EMBL/GenBank/DDBJ databases">
        <title>Lactibacter flavus gen. nov., sp. nov., a novel bacterium of the family Propionibacteriaceae isolated from raw milk and dairy products.</title>
        <authorList>
            <person name="Wenning M."/>
            <person name="Breitenwieser F."/>
            <person name="Huptas C."/>
            <person name="von Neubeck M."/>
            <person name="Busse H.-J."/>
            <person name="Scherer S."/>
        </authorList>
    </citation>
    <scope>NUCLEOTIDE SEQUENCE [LARGE SCALE GENOMIC DNA]</scope>
    <source>
        <strain evidence="2 3">VG341</strain>
    </source>
</reference>
<dbReference type="EMBL" id="PPCV01000008">
    <property type="protein sequence ID" value="RXW31485.1"/>
    <property type="molecule type" value="Genomic_DNA"/>
</dbReference>
<dbReference type="Pfam" id="PF19516">
    <property type="entry name" value="DUF6049"/>
    <property type="match status" value="1"/>
</dbReference>
<keyword evidence="1" id="KW-0812">Transmembrane</keyword>
<evidence type="ECO:0000313" key="3">
    <source>
        <dbReference type="Proteomes" id="UP000290624"/>
    </source>
</evidence>